<comment type="similarity">
    <text evidence="2 6">Belongs to the multi antimicrobial extrusion (MATE) (TC 2.A.66.1) family.</text>
</comment>
<proteinExistence type="inferred from homology"/>
<protein>
    <recommendedName>
        <fullName evidence="6">Protein DETOXIFICATION</fullName>
    </recommendedName>
    <alternativeName>
        <fullName evidence="6">Multidrug and toxic compound extrusion protein</fullName>
    </alternativeName>
</protein>
<dbReference type="EMBL" id="BSYO01000021">
    <property type="protein sequence ID" value="GMH20312.1"/>
    <property type="molecule type" value="Genomic_DNA"/>
</dbReference>
<feature type="transmembrane region" description="Helical" evidence="6">
    <location>
        <begin position="246"/>
        <end position="269"/>
    </location>
</feature>
<evidence type="ECO:0000256" key="7">
    <source>
        <dbReference type="SAM" id="MobiDB-lite"/>
    </source>
</evidence>
<evidence type="ECO:0000313" key="8">
    <source>
        <dbReference type="EMBL" id="GMH20312.1"/>
    </source>
</evidence>
<evidence type="ECO:0000256" key="6">
    <source>
        <dbReference type="RuleBase" id="RU004914"/>
    </source>
</evidence>
<feature type="transmembrane region" description="Helical" evidence="6">
    <location>
        <begin position="212"/>
        <end position="234"/>
    </location>
</feature>
<feature type="compositionally biased region" description="Low complexity" evidence="7">
    <location>
        <begin position="563"/>
        <end position="572"/>
    </location>
</feature>
<feature type="transmembrane region" description="Helical" evidence="6">
    <location>
        <begin position="289"/>
        <end position="312"/>
    </location>
</feature>
<feature type="transmembrane region" description="Helical" evidence="6">
    <location>
        <begin position="181"/>
        <end position="200"/>
    </location>
</feature>
<gene>
    <name evidence="8" type="ORF">Nepgr_022153</name>
</gene>
<keyword evidence="9" id="KW-1185">Reference proteome</keyword>
<evidence type="ECO:0000256" key="5">
    <source>
        <dbReference type="ARBA" id="ARBA00023136"/>
    </source>
</evidence>
<comment type="subcellular location">
    <subcellularLocation>
        <location evidence="1">Membrane</location>
        <topology evidence="1">Multi-pass membrane protein</topology>
    </subcellularLocation>
</comment>
<dbReference type="CDD" id="cd13132">
    <property type="entry name" value="MATE_eukaryotic"/>
    <property type="match status" value="1"/>
</dbReference>
<feature type="transmembrane region" description="Helical" evidence="6">
    <location>
        <begin position="333"/>
        <end position="353"/>
    </location>
</feature>
<dbReference type="GO" id="GO:0042910">
    <property type="term" value="F:xenobiotic transmembrane transporter activity"/>
    <property type="evidence" value="ECO:0007669"/>
    <property type="project" value="InterPro"/>
</dbReference>
<keyword evidence="3 6" id="KW-0812">Transmembrane</keyword>
<dbReference type="GO" id="GO:1990961">
    <property type="term" value="P:xenobiotic detoxification by transmembrane export across the plasma membrane"/>
    <property type="evidence" value="ECO:0007669"/>
    <property type="project" value="InterPro"/>
</dbReference>
<name>A0AAD3T196_NEPGR</name>
<dbReference type="PANTHER" id="PTHR11206">
    <property type="entry name" value="MULTIDRUG RESISTANCE PROTEIN"/>
    <property type="match status" value="1"/>
</dbReference>
<evidence type="ECO:0000313" key="9">
    <source>
        <dbReference type="Proteomes" id="UP001279734"/>
    </source>
</evidence>
<evidence type="ECO:0000256" key="1">
    <source>
        <dbReference type="ARBA" id="ARBA00004141"/>
    </source>
</evidence>
<feature type="transmembrane region" description="Helical" evidence="6">
    <location>
        <begin position="403"/>
        <end position="427"/>
    </location>
</feature>
<dbReference type="Pfam" id="PF01554">
    <property type="entry name" value="MatE"/>
    <property type="match status" value="2"/>
</dbReference>
<evidence type="ECO:0000256" key="3">
    <source>
        <dbReference type="ARBA" id="ARBA00022692"/>
    </source>
</evidence>
<sequence>MEEALLLNKKREGEKGGGRIKWEVIWQEVKNVSLIAGPMAAVVLSQYLLTVISTMMVGHLGELSLSSTALAISLASVSGFSFLLGMSSALETLCGQAYGAQQYWKLGTQTYTGILSLILVSIPLSALWIYMGKILTFIGQDPLISHEAGKFITYLLPALYAYAALQPLVRYFQSQSLIIPMLLCSWVILCLHVPLCWVLVFKSGLENLGAAVAIDISLWLNVIFLALVMKFSTVCAKTRSTLSMEVLLGIGEFFRFAVPSAAMICLEWWSFELMILLSGLLPNPELETSVLSICLTTIATLYAIPYGVGAAGSTRVSNELGAGNPEEARTATYAVLLIAITEATIVSTTLFIARRVLGYSFSNEKEVVDYVTNMAPLVCISIILDSIYGVLSGVARGCGWQHVGAVVNLGAFYLFGIPIAAVLGFWMQWRGRGIWIGIQLGASLQTALLSIITFCINWEKQATKARKRLFEGSFKIDNQVPSKIWDTIHDPGIPSVTQSVRQDLMKLEDTERPRRLKWHGKWMHCLMQPLNILLRQQQQQFQEICDSRDVGRKSTAPVGEATSALSCSSNSNSERVVPIDTFIVSTRILHSHEKPEPLYLSCINKDPSFP</sequence>
<organism evidence="8 9">
    <name type="scientific">Nepenthes gracilis</name>
    <name type="common">Slender pitcher plant</name>
    <dbReference type="NCBI Taxonomy" id="150966"/>
    <lineage>
        <taxon>Eukaryota</taxon>
        <taxon>Viridiplantae</taxon>
        <taxon>Streptophyta</taxon>
        <taxon>Embryophyta</taxon>
        <taxon>Tracheophyta</taxon>
        <taxon>Spermatophyta</taxon>
        <taxon>Magnoliopsida</taxon>
        <taxon>eudicotyledons</taxon>
        <taxon>Gunneridae</taxon>
        <taxon>Pentapetalae</taxon>
        <taxon>Caryophyllales</taxon>
        <taxon>Nepenthaceae</taxon>
        <taxon>Nepenthes</taxon>
    </lineage>
</organism>
<feature type="transmembrane region" description="Helical" evidence="6">
    <location>
        <begin position="151"/>
        <end position="169"/>
    </location>
</feature>
<dbReference type="InterPro" id="IPR002528">
    <property type="entry name" value="MATE_fam"/>
</dbReference>
<dbReference type="InterPro" id="IPR045069">
    <property type="entry name" value="MATE_euk"/>
</dbReference>
<feature type="transmembrane region" description="Helical" evidence="6">
    <location>
        <begin position="29"/>
        <end position="49"/>
    </location>
</feature>
<feature type="transmembrane region" description="Helical" evidence="6">
    <location>
        <begin position="111"/>
        <end position="131"/>
    </location>
</feature>
<feature type="transmembrane region" description="Helical" evidence="6">
    <location>
        <begin position="433"/>
        <end position="458"/>
    </location>
</feature>
<comment type="caution">
    <text evidence="8">The sequence shown here is derived from an EMBL/GenBank/DDBJ whole genome shotgun (WGS) entry which is preliminary data.</text>
</comment>
<keyword evidence="4 6" id="KW-1133">Transmembrane helix</keyword>
<dbReference type="Proteomes" id="UP001279734">
    <property type="component" value="Unassembled WGS sequence"/>
</dbReference>
<dbReference type="GO" id="GO:0015297">
    <property type="term" value="F:antiporter activity"/>
    <property type="evidence" value="ECO:0007669"/>
    <property type="project" value="InterPro"/>
</dbReference>
<evidence type="ECO:0000256" key="2">
    <source>
        <dbReference type="ARBA" id="ARBA00010199"/>
    </source>
</evidence>
<keyword evidence="5 6" id="KW-0472">Membrane</keyword>
<feature type="region of interest" description="Disordered" evidence="7">
    <location>
        <begin position="552"/>
        <end position="572"/>
    </location>
</feature>
<feature type="transmembrane region" description="Helical" evidence="6">
    <location>
        <begin position="69"/>
        <end position="90"/>
    </location>
</feature>
<dbReference type="NCBIfam" id="TIGR00797">
    <property type="entry name" value="matE"/>
    <property type="match status" value="1"/>
</dbReference>
<reference evidence="8" key="1">
    <citation type="submission" date="2023-05" db="EMBL/GenBank/DDBJ databases">
        <title>Nepenthes gracilis genome sequencing.</title>
        <authorList>
            <person name="Fukushima K."/>
        </authorList>
    </citation>
    <scope>NUCLEOTIDE SEQUENCE</scope>
    <source>
        <strain evidence="8">SING2019-196</strain>
    </source>
</reference>
<feature type="transmembrane region" description="Helical" evidence="6">
    <location>
        <begin position="373"/>
        <end position="391"/>
    </location>
</feature>
<dbReference type="AlphaFoldDB" id="A0AAD3T196"/>
<dbReference type="GO" id="GO:0016020">
    <property type="term" value="C:membrane"/>
    <property type="evidence" value="ECO:0007669"/>
    <property type="project" value="UniProtKB-SubCell"/>
</dbReference>
<accession>A0AAD3T196</accession>
<evidence type="ECO:0000256" key="4">
    <source>
        <dbReference type="ARBA" id="ARBA00022989"/>
    </source>
</evidence>